<organism evidence="5 6">
    <name type="scientific">Nonomuraea pusilla</name>
    <dbReference type="NCBI Taxonomy" id="46177"/>
    <lineage>
        <taxon>Bacteria</taxon>
        <taxon>Bacillati</taxon>
        <taxon>Actinomycetota</taxon>
        <taxon>Actinomycetes</taxon>
        <taxon>Streptosporangiales</taxon>
        <taxon>Streptosporangiaceae</taxon>
        <taxon>Nonomuraea</taxon>
    </lineage>
</organism>
<keyword evidence="3" id="KW-0804">Transcription</keyword>
<keyword evidence="6" id="KW-1185">Reference proteome</keyword>
<dbReference type="InterPro" id="IPR000524">
    <property type="entry name" value="Tscrpt_reg_HTH_GntR"/>
</dbReference>
<dbReference type="InterPro" id="IPR036388">
    <property type="entry name" value="WH-like_DNA-bd_sf"/>
</dbReference>
<dbReference type="Pfam" id="PF00392">
    <property type="entry name" value="GntR"/>
    <property type="match status" value="1"/>
</dbReference>
<dbReference type="CDD" id="cd07377">
    <property type="entry name" value="WHTH_GntR"/>
    <property type="match status" value="1"/>
</dbReference>
<dbReference type="SUPFAM" id="SSF46785">
    <property type="entry name" value="Winged helix' DNA-binding domain"/>
    <property type="match status" value="1"/>
</dbReference>
<dbReference type="InterPro" id="IPR011663">
    <property type="entry name" value="UTRA"/>
</dbReference>
<dbReference type="RefSeq" id="WP_256257288.1">
    <property type="nucleotide sequence ID" value="NZ_FOBF01000015.1"/>
</dbReference>
<dbReference type="SUPFAM" id="SSF64288">
    <property type="entry name" value="Chorismate lyase-like"/>
    <property type="match status" value="1"/>
</dbReference>
<name>A0A1H7ZQM0_9ACTN</name>
<dbReference type="FunFam" id="1.10.10.10:FF:000079">
    <property type="entry name" value="GntR family transcriptional regulator"/>
    <property type="match status" value="1"/>
</dbReference>
<dbReference type="GO" id="GO:0003677">
    <property type="term" value="F:DNA binding"/>
    <property type="evidence" value="ECO:0007669"/>
    <property type="project" value="UniProtKB-KW"/>
</dbReference>
<reference evidence="5 6" key="1">
    <citation type="submission" date="2016-10" db="EMBL/GenBank/DDBJ databases">
        <authorList>
            <person name="de Groot N.N."/>
        </authorList>
    </citation>
    <scope>NUCLEOTIDE SEQUENCE [LARGE SCALE GENOMIC DNA]</scope>
    <source>
        <strain evidence="5 6">DSM 43357</strain>
    </source>
</reference>
<dbReference type="GO" id="GO:0045892">
    <property type="term" value="P:negative regulation of DNA-templated transcription"/>
    <property type="evidence" value="ECO:0007669"/>
    <property type="project" value="TreeGrafter"/>
</dbReference>
<dbReference type="Pfam" id="PF07702">
    <property type="entry name" value="UTRA"/>
    <property type="match status" value="1"/>
</dbReference>
<accession>A0A1H7ZQM0</accession>
<dbReference type="PANTHER" id="PTHR44846">
    <property type="entry name" value="MANNOSYL-D-GLYCERATE TRANSPORT/METABOLISM SYSTEM REPRESSOR MNGR-RELATED"/>
    <property type="match status" value="1"/>
</dbReference>
<gene>
    <name evidence="5" type="ORF">SAMN05660976_05541</name>
</gene>
<dbReference type="InterPro" id="IPR050679">
    <property type="entry name" value="Bact_HTH_transcr_reg"/>
</dbReference>
<sequence>MPASPHFTTQKDQLGKQGKQLYADDKSSSWVVVMSVSHEEYAPPKYAQIVKAIRQRIADGTYPPGSQLPSETQLIREFAVSRPTVVRALQVLQLRGVIDREHGKGSFVKATPPAAEEDLSRPSRAILDRVEANEGGSVLRAGSHPAPAHVAAAFSVPQGSPVMMRRVLMSDAGEPCELVTFWCPIELAQGTDLASELPLTVSFRQHAQAVKGLRLDHVTERLAARHPTADEVKVLGLSKTAAVLAVVARVYDASGRPVLVLDVTLPGALHELEDTYSL</sequence>
<evidence type="ECO:0000313" key="5">
    <source>
        <dbReference type="EMBL" id="SEM59848.1"/>
    </source>
</evidence>
<keyword evidence="2" id="KW-0238">DNA-binding</keyword>
<dbReference type="Gene3D" id="3.40.1410.10">
    <property type="entry name" value="Chorismate lyase-like"/>
    <property type="match status" value="1"/>
</dbReference>
<keyword evidence="1" id="KW-0805">Transcription regulation</keyword>
<dbReference type="PROSITE" id="PS50949">
    <property type="entry name" value="HTH_GNTR"/>
    <property type="match status" value="1"/>
</dbReference>
<protein>
    <submittedName>
        <fullName evidence="5">Transcriptional regulator, GntR family</fullName>
    </submittedName>
</protein>
<dbReference type="AlphaFoldDB" id="A0A1H7ZQM0"/>
<dbReference type="InterPro" id="IPR036390">
    <property type="entry name" value="WH_DNA-bd_sf"/>
</dbReference>
<dbReference type="InterPro" id="IPR028978">
    <property type="entry name" value="Chorismate_lyase_/UTRA_dom_sf"/>
</dbReference>
<dbReference type="Gene3D" id="1.10.10.10">
    <property type="entry name" value="Winged helix-like DNA-binding domain superfamily/Winged helix DNA-binding domain"/>
    <property type="match status" value="1"/>
</dbReference>
<dbReference type="EMBL" id="FOBF01000015">
    <property type="protein sequence ID" value="SEM59848.1"/>
    <property type="molecule type" value="Genomic_DNA"/>
</dbReference>
<dbReference type="Proteomes" id="UP000198953">
    <property type="component" value="Unassembled WGS sequence"/>
</dbReference>
<feature type="domain" description="HTH gntR-type" evidence="4">
    <location>
        <begin position="43"/>
        <end position="111"/>
    </location>
</feature>
<dbReference type="STRING" id="46177.SAMN05660976_05541"/>
<evidence type="ECO:0000259" key="4">
    <source>
        <dbReference type="PROSITE" id="PS50949"/>
    </source>
</evidence>
<dbReference type="SMART" id="SM00345">
    <property type="entry name" value="HTH_GNTR"/>
    <property type="match status" value="1"/>
</dbReference>
<evidence type="ECO:0000256" key="2">
    <source>
        <dbReference type="ARBA" id="ARBA00023125"/>
    </source>
</evidence>
<dbReference type="SMART" id="SM00866">
    <property type="entry name" value="UTRA"/>
    <property type="match status" value="1"/>
</dbReference>
<evidence type="ECO:0000256" key="3">
    <source>
        <dbReference type="ARBA" id="ARBA00023163"/>
    </source>
</evidence>
<dbReference type="GO" id="GO:0003700">
    <property type="term" value="F:DNA-binding transcription factor activity"/>
    <property type="evidence" value="ECO:0007669"/>
    <property type="project" value="InterPro"/>
</dbReference>
<evidence type="ECO:0000313" key="6">
    <source>
        <dbReference type="Proteomes" id="UP000198953"/>
    </source>
</evidence>
<evidence type="ECO:0000256" key="1">
    <source>
        <dbReference type="ARBA" id="ARBA00023015"/>
    </source>
</evidence>
<dbReference type="PANTHER" id="PTHR44846:SF17">
    <property type="entry name" value="GNTR-FAMILY TRANSCRIPTIONAL REGULATOR"/>
    <property type="match status" value="1"/>
</dbReference>
<dbReference type="PRINTS" id="PR00035">
    <property type="entry name" value="HTHGNTR"/>
</dbReference>
<proteinExistence type="predicted"/>